<keyword evidence="9" id="KW-1185">Reference proteome</keyword>
<gene>
    <name evidence="8" type="ORF">ACFS7Y_16160</name>
</gene>
<keyword evidence="4" id="KW-0560">Oxidoreductase</keyword>
<evidence type="ECO:0000256" key="5">
    <source>
        <dbReference type="ARBA" id="ARBA00023004"/>
    </source>
</evidence>
<keyword evidence="5 6" id="KW-0408">Iron</keyword>
<dbReference type="Proteomes" id="UP001597525">
    <property type="component" value="Unassembled WGS sequence"/>
</dbReference>
<keyword evidence="2 6" id="KW-0349">Heme</keyword>
<dbReference type="Gene3D" id="1.10.760.10">
    <property type="entry name" value="Cytochrome c-like domain"/>
    <property type="match status" value="2"/>
</dbReference>
<keyword evidence="8" id="KW-0575">Peroxidase</keyword>
<sequence length="321" mass="36040">MQKAPSPTSGKFVILGFFLLLILLLLGREFLVAQNPELPTQPPAHFPSYVDTTVGSVQGATLGRMLFNDPLLSRHQQISCASCHQQSSSYADASKQFSEGDLHRKTLRNAPALINLRWKQYFFADGRANSLAATIHNAVLDTNELNSNWPLIVERMAAHPVYTTKFQRLYADGQINEERIVQVLTQYLQTLNSWRSTYDEVMLGRQQFNAAEKLGWNLFQQECQSCHVPPLFHGAAPITRVESADQSTPTPWRSVPTLRNIRYTAPYYYDGSVQTLEELLQTHVLKTGHGQGQQRSGQDVAALKAFLHSLSDAAFINSNSY</sequence>
<dbReference type="GO" id="GO:0004601">
    <property type="term" value="F:peroxidase activity"/>
    <property type="evidence" value="ECO:0007669"/>
    <property type="project" value="UniProtKB-KW"/>
</dbReference>
<comment type="caution">
    <text evidence="8">The sequence shown here is derived from an EMBL/GenBank/DDBJ whole genome shotgun (WGS) entry which is preliminary data.</text>
</comment>
<dbReference type="EMBL" id="JBHUPB010000010">
    <property type="protein sequence ID" value="MFD2968928.1"/>
    <property type="molecule type" value="Genomic_DNA"/>
</dbReference>
<protein>
    <submittedName>
        <fullName evidence="8">Cytochrome-c peroxidase</fullName>
    </submittedName>
</protein>
<reference evidence="9" key="1">
    <citation type="journal article" date="2019" name="Int. J. Syst. Evol. Microbiol.">
        <title>The Global Catalogue of Microorganisms (GCM) 10K type strain sequencing project: providing services to taxonomists for standard genome sequencing and annotation.</title>
        <authorList>
            <consortium name="The Broad Institute Genomics Platform"/>
            <consortium name="The Broad Institute Genome Sequencing Center for Infectious Disease"/>
            <person name="Wu L."/>
            <person name="Ma J."/>
        </authorList>
    </citation>
    <scope>NUCLEOTIDE SEQUENCE [LARGE SCALE GENOMIC DNA]</scope>
    <source>
        <strain evidence="9">KCTC 22814</strain>
    </source>
</reference>
<dbReference type="InterPro" id="IPR036909">
    <property type="entry name" value="Cyt_c-like_dom_sf"/>
</dbReference>
<dbReference type="Pfam" id="PF03150">
    <property type="entry name" value="CCP_MauG"/>
    <property type="match status" value="1"/>
</dbReference>
<evidence type="ECO:0000256" key="2">
    <source>
        <dbReference type="ARBA" id="ARBA00022617"/>
    </source>
</evidence>
<dbReference type="RefSeq" id="WP_320184809.1">
    <property type="nucleotide sequence ID" value="NZ_CP138332.1"/>
</dbReference>
<comment type="subcellular location">
    <subcellularLocation>
        <location evidence="1">Cell envelope</location>
    </subcellularLocation>
</comment>
<evidence type="ECO:0000313" key="9">
    <source>
        <dbReference type="Proteomes" id="UP001597525"/>
    </source>
</evidence>
<evidence type="ECO:0000256" key="4">
    <source>
        <dbReference type="ARBA" id="ARBA00023002"/>
    </source>
</evidence>
<evidence type="ECO:0000256" key="6">
    <source>
        <dbReference type="PROSITE-ProRule" id="PRU00433"/>
    </source>
</evidence>
<dbReference type="SUPFAM" id="SSF46626">
    <property type="entry name" value="Cytochrome c"/>
    <property type="match status" value="2"/>
</dbReference>
<accession>A0ABW6BJR1</accession>
<name>A0ABW6BJR1_9SPHI</name>
<dbReference type="InterPro" id="IPR051395">
    <property type="entry name" value="Cytochrome_c_Peroxidase/MauG"/>
</dbReference>
<evidence type="ECO:0000256" key="3">
    <source>
        <dbReference type="ARBA" id="ARBA00022723"/>
    </source>
</evidence>
<dbReference type="PANTHER" id="PTHR30600">
    <property type="entry name" value="CYTOCHROME C PEROXIDASE-RELATED"/>
    <property type="match status" value="1"/>
</dbReference>
<evidence type="ECO:0000259" key="7">
    <source>
        <dbReference type="PROSITE" id="PS51007"/>
    </source>
</evidence>
<evidence type="ECO:0000313" key="8">
    <source>
        <dbReference type="EMBL" id="MFD2968928.1"/>
    </source>
</evidence>
<dbReference type="InterPro" id="IPR009056">
    <property type="entry name" value="Cyt_c-like_dom"/>
</dbReference>
<dbReference type="InterPro" id="IPR004852">
    <property type="entry name" value="Di-haem_cyt_c_peroxidsae"/>
</dbReference>
<feature type="domain" description="Cytochrome c" evidence="7">
    <location>
        <begin position="210"/>
        <end position="311"/>
    </location>
</feature>
<evidence type="ECO:0000256" key="1">
    <source>
        <dbReference type="ARBA" id="ARBA00004196"/>
    </source>
</evidence>
<keyword evidence="3 6" id="KW-0479">Metal-binding</keyword>
<dbReference type="PROSITE" id="PS51007">
    <property type="entry name" value="CYTC"/>
    <property type="match status" value="1"/>
</dbReference>
<organism evidence="8 9">
    <name type="scientific">Sphingobacterium bambusae</name>
    <dbReference type="NCBI Taxonomy" id="662858"/>
    <lineage>
        <taxon>Bacteria</taxon>
        <taxon>Pseudomonadati</taxon>
        <taxon>Bacteroidota</taxon>
        <taxon>Sphingobacteriia</taxon>
        <taxon>Sphingobacteriales</taxon>
        <taxon>Sphingobacteriaceae</taxon>
        <taxon>Sphingobacterium</taxon>
    </lineage>
</organism>
<proteinExistence type="predicted"/>